<dbReference type="EC" id="6.2.1.1" evidence="6"/>
<evidence type="ECO:0000256" key="6">
    <source>
        <dbReference type="HAMAP-Rule" id="MF_01123"/>
    </source>
</evidence>
<comment type="catalytic activity">
    <reaction evidence="6">
        <text>acetate + ATP + CoA = acetyl-CoA + AMP + diphosphate</text>
        <dbReference type="Rhea" id="RHEA:23176"/>
        <dbReference type="ChEBI" id="CHEBI:30089"/>
        <dbReference type="ChEBI" id="CHEBI:30616"/>
        <dbReference type="ChEBI" id="CHEBI:33019"/>
        <dbReference type="ChEBI" id="CHEBI:57287"/>
        <dbReference type="ChEBI" id="CHEBI:57288"/>
        <dbReference type="ChEBI" id="CHEBI:456215"/>
        <dbReference type="EC" id="6.2.1.1"/>
    </reaction>
</comment>
<name>A0ABV4QW36_9ACTN</name>
<dbReference type="HAMAP" id="MF_01123">
    <property type="entry name" value="Ac_CoA_synth"/>
    <property type="match status" value="1"/>
</dbReference>
<feature type="binding site" evidence="6">
    <location>
        <position position="525"/>
    </location>
    <ligand>
        <name>CoA</name>
        <dbReference type="ChEBI" id="CHEBI:57287"/>
    </ligand>
</feature>
<dbReference type="InterPro" id="IPR042099">
    <property type="entry name" value="ANL_N_sf"/>
</dbReference>
<sequence length="655" mass="72030">MSQNQETLSNLLQETRRFAPPADLAASANVKADAYEQAADDRLGFWAEQADRLSWAKRWDDVLDWSNPPFAKWFVGGELNVAYNCVDRHVEAGLGAKVAYHWEGEPGDSRTLTYADLQREVNRAANALLELGVRKGDRVAIYLPMIPELPISMLACARIGATHSVVFGGFSAEALRTRIDDAQAKLVITADGGFRRGKPSDLKGIVDEAVAETPSIEHVLVVRRTGEEVTEHERDLWWHDVVERQSEEHTAEPMDSEHPLYILYTSGTTGKPKGILHTTGGYLTQCAYTHWAVFDLKPATDVYWCSADIGWVTGHSYIVYGPLANGSTSVIYEGTPDTPNKGRWWDVIQKYGVSIFYTAPTAIRTFMKWGDDIPAQYDLSSLRVLGSVGEPINPEAYVWYRKNIGADRAPVVDTWWQTETGAIMISPLPGVTAAKPGAAMRPLPGIAADVVDDEGRSVPNGGGGFMVVREPWPGMLRTIWGDDERYVKTYWSRFDGLYFAGDGAKKDEDGDMWLLGRVDDVMLVSGHNISTTEVESALVSHPKVAEAAVVGATDPVTGQAIVAFVIPRGSAGEEVEGQDFARELRDHVSKALGPIAKPRQIMMVPELPKTRSGKIMRRLLRDVAENRSIGDVTTLADSTVMDLISEKLPSAKSDD</sequence>
<feature type="domain" description="Acetyl-coenzyme A synthetase N-terminal" evidence="9">
    <location>
        <begin position="33"/>
        <end position="85"/>
    </location>
</feature>
<feature type="domain" description="AMP-binding enzyme C-terminal" evidence="8">
    <location>
        <begin position="533"/>
        <end position="614"/>
    </location>
</feature>
<evidence type="ECO:0000256" key="2">
    <source>
        <dbReference type="ARBA" id="ARBA00022598"/>
    </source>
</evidence>
<dbReference type="PROSITE" id="PS00455">
    <property type="entry name" value="AMP_BINDING"/>
    <property type="match status" value="1"/>
</dbReference>
<dbReference type="Pfam" id="PF00501">
    <property type="entry name" value="AMP-binding"/>
    <property type="match status" value="1"/>
</dbReference>
<dbReference type="CDD" id="cd05966">
    <property type="entry name" value="ACS"/>
    <property type="match status" value="1"/>
</dbReference>
<evidence type="ECO:0000256" key="4">
    <source>
        <dbReference type="ARBA" id="ARBA00022840"/>
    </source>
</evidence>
<keyword evidence="6" id="KW-0460">Magnesium</keyword>
<feature type="binding site" evidence="6">
    <location>
        <position position="541"/>
    </location>
    <ligand>
        <name>Mg(2+)</name>
        <dbReference type="ChEBI" id="CHEBI:18420"/>
    </ligand>
</feature>
<organism evidence="10 11">
    <name type="scientific">Actinomadura chokoriensis</name>
    <dbReference type="NCBI Taxonomy" id="454156"/>
    <lineage>
        <taxon>Bacteria</taxon>
        <taxon>Bacillati</taxon>
        <taxon>Actinomycetota</taxon>
        <taxon>Actinomycetes</taxon>
        <taxon>Streptosporangiales</taxon>
        <taxon>Thermomonosporaceae</taxon>
        <taxon>Actinomadura</taxon>
    </lineage>
</organism>
<feature type="binding site" evidence="6">
    <location>
        <position position="517"/>
    </location>
    <ligand>
        <name>ATP</name>
        <dbReference type="ChEBI" id="CHEBI:30616"/>
    </ligand>
</feature>
<feature type="binding site" evidence="6">
    <location>
        <position position="539"/>
    </location>
    <ligand>
        <name>Mg(2+)</name>
        <dbReference type="ChEBI" id="CHEBI:18420"/>
    </ligand>
</feature>
<accession>A0ABV4QW36</accession>
<dbReference type="InterPro" id="IPR011904">
    <property type="entry name" value="Ac_CoA_lig"/>
</dbReference>
<dbReference type="Pfam" id="PF16177">
    <property type="entry name" value="ACAS_N"/>
    <property type="match status" value="1"/>
</dbReference>
<dbReference type="Pfam" id="PF13193">
    <property type="entry name" value="AMP-binding_C"/>
    <property type="match status" value="1"/>
</dbReference>
<evidence type="ECO:0000313" key="10">
    <source>
        <dbReference type="EMBL" id="MFA1553903.1"/>
    </source>
</evidence>
<keyword evidence="4 6" id="KW-0067">ATP-binding</keyword>
<feature type="binding site" evidence="6">
    <location>
        <position position="313"/>
    </location>
    <ligand>
        <name>CoA</name>
        <dbReference type="ChEBI" id="CHEBI:57287"/>
    </ligand>
</feature>
<feature type="binding site" evidence="6">
    <location>
        <begin position="389"/>
        <end position="391"/>
    </location>
    <ligand>
        <name>ATP</name>
        <dbReference type="ChEBI" id="CHEBI:30616"/>
    </ligand>
</feature>
<dbReference type="RefSeq" id="WP_371940294.1">
    <property type="nucleotide sequence ID" value="NZ_JAXCEH010000004.1"/>
</dbReference>
<gene>
    <name evidence="10" type="primary">acs</name>
    <name evidence="6" type="synonym">acsA</name>
    <name evidence="10" type="ORF">SM436_09390</name>
</gene>
<dbReference type="NCBIfam" id="TIGR02188">
    <property type="entry name" value="Ac_CoA_lig_AcsA"/>
    <property type="match status" value="1"/>
</dbReference>
<evidence type="ECO:0000313" key="11">
    <source>
        <dbReference type="Proteomes" id="UP001569904"/>
    </source>
</evidence>
<dbReference type="Gene3D" id="3.30.300.30">
    <property type="match status" value="1"/>
</dbReference>
<comment type="similarity">
    <text evidence="1 6">Belongs to the ATP-dependent AMP-binding enzyme family.</text>
</comment>
<keyword evidence="11" id="KW-1185">Reference proteome</keyword>
<dbReference type="InterPro" id="IPR020845">
    <property type="entry name" value="AMP-binding_CS"/>
</dbReference>
<dbReference type="PANTHER" id="PTHR24095">
    <property type="entry name" value="ACETYL-COENZYME A SYNTHETASE"/>
    <property type="match status" value="1"/>
</dbReference>
<dbReference type="InterPro" id="IPR032387">
    <property type="entry name" value="ACAS_N"/>
</dbReference>
<dbReference type="EMBL" id="JAXCEH010000004">
    <property type="protein sequence ID" value="MFA1553903.1"/>
    <property type="molecule type" value="Genomic_DNA"/>
</dbReference>
<evidence type="ECO:0000259" key="9">
    <source>
        <dbReference type="Pfam" id="PF16177"/>
    </source>
</evidence>
<protein>
    <recommendedName>
        <fullName evidence="6">Acetyl-coenzyme A synthetase</fullName>
        <shortName evidence="6">AcCoA synthetase</shortName>
        <shortName evidence="6">Acs</shortName>
        <ecNumber evidence="6">6.2.1.1</ecNumber>
    </recommendedName>
    <alternativeName>
        <fullName evidence="6">Acetate--CoA ligase</fullName>
    </alternativeName>
    <alternativeName>
        <fullName evidence="6">Acyl-activating enzyme</fullName>
    </alternativeName>
</protein>
<keyword evidence="6" id="KW-0479">Metal-binding</keyword>
<comment type="cofactor">
    <cofactor evidence="6">
        <name>Mg(2+)</name>
        <dbReference type="ChEBI" id="CHEBI:18420"/>
    </cofactor>
</comment>
<keyword evidence="2 6" id="KW-0436">Ligase</keyword>
<evidence type="ECO:0000256" key="1">
    <source>
        <dbReference type="ARBA" id="ARBA00006432"/>
    </source>
</evidence>
<dbReference type="InterPro" id="IPR025110">
    <property type="entry name" value="AMP-bd_C"/>
</dbReference>
<dbReference type="SUPFAM" id="SSF56801">
    <property type="entry name" value="Acetyl-CoA synthetase-like"/>
    <property type="match status" value="1"/>
</dbReference>
<feature type="modified residue" description="N6-acetyllysine" evidence="6">
    <location>
        <position position="614"/>
    </location>
</feature>
<proteinExistence type="inferred from homology"/>
<comment type="PTM">
    <text evidence="6">Acetylated. Deacetylation by the SIR2-homolog deacetylase activates the enzyme.</text>
</comment>
<comment type="caution">
    <text evidence="10">The sequence shown here is derived from an EMBL/GenBank/DDBJ whole genome shotgun (WGS) entry which is preliminary data.</text>
</comment>
<dbReference type="InterPro" id="IPR045851">
    <property type="entry name" value="AMP-bd_C_sf"/>
</dbReference>
<evidence type="ECO:0000256" key="5">
    <source>
        <dbReference type="ARBA" id="ARBA00022990"/>
    </source>
</evidence>
<evidence type="ECO:0000256" key="3">
    <source>
        <dbReference type="ARBA" id="ARBA00022741"/>
    </source>
</evidence>
<keyword evidence="5 6" id="KW-0007">Acetylation</keyword>
<dbReference type="PANTHER" id="PTHR24095:SF14">
    <property type="entry name" value="ACETYL-COENZYME A SYNTHETASE 1"/>
    <property type="match status" value="1"/>
</dbReference>
<reference evidence="10 11" key="1">
    <citation type="submission" date="2023-11" db="EMBL/GenBank/DDBJ databases">
        <title>Actinomadura monticuli sp. nov., isolated from volcanic ash.</title>
        <authorList>
            <person name="Lee S.D."/>
            <person name="Yang H."/>
            <person name="Kim I.S."/>
        </authorList>
    </citation>
    <scope>NUCLEOTIDE SEQUENCE [LARGE SCALE GENOMIC DNA]</scope>
    <source>
        <strain evidence="10 11">DSM 45346</strain>
    </source>
</reference>
<feature type="binding site" evidence="6">
    <location>
        <begin position="195"/>
        <end position="198"/>
    </location>
    <ligand>
        <name>CoA</name>
        <dbReference type="ChEBI" id="CHEBI:57287"/>
    </ligand>
</feature>
<dbReference type="Proteomes" id="UP001569904">
    <property type="component" value="Unassembled WGS sequence"/>
</dbReference>
<evidence type="ECO:0000259" key="8">
    <source>
        <dbReference type="Pfam" id="PF13193"/>
    </source>
</evidence>
<dbReference type="Gene3D" id="3.40.50.12780">
    <property type="entry name" value="N-terminal domain of ligase-like"/>
    <property type="match status" value="1"/>
</dbReference>
<feature type="binding site" evidence="6">
    <location>
        <position position="502"/>
    </location>
    <ligand>
        <name>ATP</name>
        <dbReference type="ChEBI" id="CHEBI:30616"/>
    </ligand>
</feature>
<feature type="binding site" evidence="6">
    <location>
        <position position="544"/>
    </location>
    <ligand>
        <name>Mg(2+)</name>
        <dbReference type="ChEBI" id="CHEBI:18420"/>
    </ligand>
</feature>
<feature type="binding site" evidence="6">
    <location>
        <begin position="413"/>
        <end position="418"/>
    </location>
    <ligand>
        <name>ATP</name>
        <dbReference type="ChEBI" id="CHEBI:30616"/>
    </ligand>
</feature>
<dbReference type="GO" id="GO:0003987">
    <property type="term" value="F:acetate-CoA ligase activity"/>
    <property type="evidence" value="ECO:0007669"/>
    <property type="project" value="UniProtKB-EC"/>
</dbReference>
<evidence type="ECO:0000259" key="7">
    <source>
        <dbReference type="Pfam" id="PF00501"/>
    </source>
</evidence>
<keyword evidence="3 6" id="KW-0547">Nucleotide-binding</keyword>
<dbReference type="NCBIfam" id="NF001208">
    <property type="entry name" value="PRK00174.1"/>
    <property type="match status" value="1"/>
</dbReference>
<comment type="function">
    <text evidence="6">Catalyzes the conversion of acetate into acetyl-CoA (AcCoA), an essential intermediate at the junction of anabolic and catabolic pathways. AcsA undergoes a two-step reaction. In the first half reaction, AcsA combines acetate with ATP to form acetyl-adenylate (AcAMP) intermediate. In the second half reaction, it can then transfer the acetyl group from AcAMP to the sulfhydryl group of CoA, forming the product AcCoA.</text>
</comment>
<comment type="caution">
    <text evidence="6">Lacks conserved residue(s) required for the propagation of feature annotation.</text>
</comment>
<feature type="domain" description="AMP-dependent synthetase/ligase" evidence="7">
    <location>
        <begin position="96"/>
        <end position="474"/>
    </location>
</feature>
<dbReference type="InterPro" id="IPR000873">
    <property type="entry name" value="AMP-dep_synth/lig_dom"/>
</dbReference>